<dbReference type="NCBIfam" id="TIGR00254">
    <property type="entry name" value="GGDEF"/>
    <property type="match status" value="1"/>
</dbReference>
<dbReference type="SMART" id="SM00052">
    <property type="entry name" value="EAL"/>
    <property type="match status" value="1"/>
</dbReference>
<dbReference type="InterPro" id="IPR043128">
    <property type="entry name" value="Rev_trsase/Diguanyl_cyclase"/>
</dbReference>
<dbReference type="InterPro" id="IPR000160">
    <property type="entry name" value="GGDEF_dom"/>
</dbReference>
<evidence type="ECO:0000313" key="5">
    <source>
        <dbReference type="EMBL" id="SHJ93908.1"/>
    </source>
</evidence>
<dbReference type="AlphaFoldDB" id="A0A1M6NDU0"/>
<name>A0A1M6NDU0_MALRU</name>
<feature type="modified residue" description="4-aspartylphosphate" evidence="1">
    <location>
        <position position="90"/>
    </location>
</feature>
<dbReference type="PANTHER" id="PTHR44757">
    <property type="entry name" value="DIGUANYLATE CYCLASE DGCP"/>
    <property type="match status" value="1"/>
</dbReference>
<gene>
    <name evidence="5" type="ORF">SAMN02745165_03582</name>
</gene>
<evidence type="ECO:0000259" key="4">
    <source>
        <dbReference type="PROSITE" id="PS50887"/>
    </source>
</evidence>
<dbReference type="GO" id="GO:0000160">
    <property type="term" value="P:phosphorelay signal transduction system"/>
    <property type="evidence" value="ECO:0007669"/>
    <property type="project" value="InterPro"/>
</dbReference>
<feature type="domain" description="GGDEF" evidence="4">
    <location>
        <begin position="202"/>
        <end position="346"/>
    </location>
</feature>
<dbReference type="RefSeq" id="WP_072910092.1">
    <property type="nucleotide sequence ID" value="NZ_FQZT01000027.1"/>
</dbReference>
<evidence type="ECO:0000256" key="1">
    <source>
        <dbReference type="PROSITE-ProRule" id="PRU00169"/>
    </source>
</evidence>
<keyword evidence="1" id="KW-0597">Phosphoprotein</keyword>
<evidence type="ECO:0000259" key="2">
    <source>
        <dbReference type="PROSITE" id="PS50110"/>
    </source>
</evidence>
<dbReference type="Pfam" id="PF00563">
    <property type="entry name" value="EAL"/>
    <property type="match status" value="1"/>
</dbReference>
<dbReference type="Pfam" id="PF00990">
    <property type="entry name" value="GGDEF"/>
    <property type="match status" value="1"/>
</dbReference>
<dbReference type="InterPro" id="IPR052155">
    <property type="entry name" value="Biofilm_reg_signaling"/>
</dbReference>
<sequence length="613" mass="68184">MLFDKSKSNPRVLVVDDNFSIHADFKKILVGNDPAGDDLHELESSLFGEATAKKHLLKYDVDFASQGQEALEMVIEAEKQEKPYSVAFIDGRMPPGWDGIETIKNIWKVSPALQVVLCTAYADYSWDEIQKSLGETDSLVILKKPFDNVEVMQLAHALSCKWAMSREIEGRLHQLAYYDSLTGLPNRDHFLTHLNRSLDNGNRGALFFIDLDNFKRINDTLGHSAGDDLLEIVARRLSQCVRSSISDRPGSLDSANITARLGGDEFAVLVDRFDTIDSISAIAKRIINTISKPIELDQHQVLVTPSIGISIFPDDGSHISDILKNADLAMYFSKRNGSNSFNYYQQSMNADALKRLTVEQNLRIALDSNELSLAYQPQIDLGTGKLSGFEALLRWNSQELGQVPPMEFIPVAEECGLMIPIGDWVIKTACQQAKEWIDDGLSIPRIGVNVSICQFTQANFLETVREILNETCLPAEFLQIEITESLLLSKTVNIAKTLKGLNELGVQIAIDDFGTGYSNLSRLKEMPINQLKIDRSFVCGIDDNLKNRSILTAIIAMASGIDLGVIAEGVETDGQLGFLKNEECDEVQGFLISYPMNKEMASEYLKTKVFLPT</sequence>
<dbReference type="OrthoDB" id="9777298at2"/>
<dbReference type="Gene3D" id="3.30.70.270">
    <property type="match status" value="1"/>
</dbReference>
<dbReference type="InterPro" id="IPR029787">
    <property type="entry name" value="Nucleotide_cyclase"/>
</dbReference>
<protein>
    <submittedName>
        <fullName evidence="5">Response regulator receiver modulated diguanylate cyclase/phosphodiesterase</fullName>
    </submittedName>
</protein>
<dbReference type="InterPro" id="IPR001633">
    <property type="entry name" value="EAL_dom"/>
</dbReference>
<dbReference type="Gene3D" id="3.40.50.2300">
    <property type="match status" value="1"/>
</dbReference>
<dbReference type="Pfam" id="PF00072">
    <property type="entry name" value="Response_reg"/>
    <property type="match status" value="1"/>
</dbReference>
<dbReference type="InterPro" id="IPR035919">
    <property type="entry name" value="EAL_sf"/>
</dbReference>
<dbReference type="PROSITE" id="PS50883">
    <property type="entry name" value="EAL"/>
    <property type="match status" value="1"/>
</dbReference>
<dbReference type="SMART" id="SM00267">
    <property type="entry name" value="GGDEF"/>
    <property type="match status" value="1"/>
</dbReference>
<feature type="domain" description="EAL" evidence="3">
    <location>
        <begin position="355"/>
        <end position="609"/>
    </location>
</feature>
<dbReference type="PROSITE" id="PS50110">
    <property type="entry name" value="RESPONSE_REGULATORY"/>
    <property type="match status" value="1"/>
</dbReference>
<reference evidence="5 6" key="1">
    <citation type="submission" date="2016-11" db="EMBL/GenBank/DDBJ databases">
        <authorList>
            <person name="Jaros S."/>
            <person name="Januszkiewicz K."/>
            <person name="Wedrychowicz H."/>
        </authorList>
    </citation>
    <scope>NUCLEOTIDE SEQUENCE [LARGE SCALE GENOMIC DNA]</scope>
    <source>
        <strain evidence="5 6">DSM 5091</strain>
    </source>
</reference>
<dbReference type="PROSITE" id="PS50887">
    <property type="entry name" value="GGDEF"/>
    <property type="match status" value="1"/>
</dbReference>
<dbReference type="EMBL" id="FQZT01000027">
    <property type="protein sequence ID" value="SHJ93908.1"/>
    <property type="molecule type" value="Genomic_DNA"/>
</dbReference>
<dbReference type="InterPro" id="IPR001789">
    <property type="entry name" value="Sig_transdc_resp-reg_receiver"/>
</dbReference>
<accession>A0A1M6NDU0</accession>
<dbReference type="STRING" id="1122189.SAMN02745165_03582"/>
<dbReference type="Gene3D" id="3.20.20.450">
    <property type="entry name" value="EAL domain"/>
    <property type="match status" value="1"/>
</dbReference>
<organism evidence="5 6">
    <name type="scientific">Malonomonas rubra DSM 5091</name>
    <dbReference type="NCBI Taxonomy" id="1122189"/>
    <lineage>
        <taxon>Bacteria</taxon>
        <taxon>Pseudomonadati</taxon>
        <taxon>Thermodesulfobacteriota</taxon>
        <taxon>Desulfuromonadia</taxon>
        <taxon>Desulfuromonadales</taxon>
        <taxon>Geopsychrobacteraceae</taxon>
        <taxon>Malonomonas</taxon>
    </lineage>
</organism>
<dbReference type="PANTHER" id="PTHR44757:SF2">
    <property type="entry name" value="BIOFILM ARCHITECTURE MAINTENANCE PROTEIN MBAA"/>
    <property type="match status" value="1"/>
</dbReference>
<dbReference type="SUPFAM" id="SSF52172">
    <property type="entry name" value="CheY-like"/>
    <property type="match status" value="1"/>
</dbReference>
<dbReference type="CDD" id="cd01948">
    <property type="entry name" value="EAL"/>
    <property type="match status" value="1"/>
</dbReference>
<dbReference type="SUPFAM" id="SSF55073">
    <property type="entry name" value="Nucleotide cyclase"/>
    <property type="match status" value="1"/>
</dbReference>
<evidence type="ECO:0000259" key="3">
    <source>
        <dbReference type="PROSITE" id="PS50883"/>
    </source>
</evidence>
<feature type="domain" description="Response regulatory" evidence="2">
    <location>
        <begin position="11"/>
        <end position="159"/>
    </location>
</feature>
<dbReference type="SUPFAM" id="SSF141868">
    <property type="entry name" value="EAL domain-like"/>
    <property type="match status" value="1"/>
</dbReference>
<dbReference type="CDD" id="cd01949">
    <property type="entry name" value="GGDEF"/>
    <property type="match status" value="1"/>
</dbReference>
<proteinExistence type="predicted"/>
<evidence type="ECO:0000313" key="6">
    <source>
        <dbReference type="Proteomes" id="UP000184171"/>
    </source>
</evidence>
<dbReference type="InterPro" id="IPR011006">
    <property type="entry name" value="CheY-like_superfamily"/>
</dbReference>
<keyword evidence="6" id="KW-1185">Reference proteome</keyword>
<dbReference type="Proteomes" id="UP000184171">
    <property type="component" value="Unassembled WGS sequence"/>
</dbReference>